<feature type="repeat" description="RCC1" evidence="1">
    <location>
        <begin position="322"/>
        <end position="373"/>
    </location>
</feature>
<feature type="repeat" description="RCC1" evidence="1">
    <location>
        <begin position="433"/>
        <end position="484"/>
    </location>
</feature>
<dbReference type="Proteomes" id="UP000736787">
    <property type="component" value="Unassembled WGS sequence"/>
</dbReference>
<reference evidence="2" key="1">
    <citation type="submission" date="2018-10" db="EMBL/GenBank/DDBJ databases">
        <title>Effector identification in a new, highly contiguous assembly of the strawberry crown rot pathogen Phytophthora cactorum.</title>
        <authorList>
            <person name="Armitage A.D."/>
            <person name="Nellist C.F."/>
            <person name="Bates H."/>
            <person name="Vickerstaff R.J."/>
            <person name="Harrison R.J."/>
        </authorList>
    </citation>
    <scope>NUCLEOTIDE SEQUENCE</scope>
    <source>
        <strain evidence="2">4032</strain>
        <strain evidence="3">4040</strain>
    </source>
</reference>
<accession>A0A8T1CP40</accession>
<dbReference type="EMBL" id="RCMK01000207">
    <property type="protein sequence ID" value="KAG2944037.1"/>
    <property type="molecule type" value="Genomic_DNA"/>
</dbReference>
<dbReference type="PRINTS" id="PR00633">
    <property type="entry name" value="RCCNDNSATION"/>
</dbReference>
<dbReference type="EMBL" id="RCMI01000212">
    <property type="protein sequence ID" value="KAG2925335.1"/>
    <property type="molecule type" value="Genomic_DNA"/>
</dbReference>
<name>A0A8T1CP40_9STRA</name>
<protein>
    <recommendedName>
        <fullName evidence="5">Regulator of chromosome condensation 1/beta-lactamase-inhibitor protein II</fullName>
    </recommendedName>
</protein>
<evidence type="ECO:0000313" key="4">
    <source>
        <dbReference type="Proteomes" id="UP000774804"/>
    </source>
</evidence>
<dbReference type="VEuPathDB" id="FungiDB:PC110_g12131"/>
<evidence type="ECO:0000313" key="2">
    <source>
        <dbReference type="EMBL" id="KAG2925335.1"/>
    </source>
</evidence>
<dbReference type="InterPro" id="IPR051553">
    <property type="entry name" value="Ran_GTPase-activating"/>
</dbReference>
<dbReference type="Proteomes" id="UP000774804">
    <property type="component" value="Unassembled WGS sequence"/>
</dbReference>
<evidence type="ECO:0000313" key="3">
    <source>
        <dbReference type="EMBL" id="KAG2944037.1"/>
    </source>
</evidence>
<gene>
    <name evidence="2" type="ORF">PC115_g8276</name>
    <name evidence="3" type="ORF">PC117_g9202</name>
</gene>
<evidence type="ECO:0008006" key="5">
    <source>
        <dbReference type="Google" id="ProtNLM"/>
    </source>
</evidence>
<sequence length="630" mass="69657">MSRNNTTTYVCMELPTDLDGFHAVLKRRIRNQSDIESCRQDFSAENKVAAQRAIAAREIRHVVGQSGCFCFDCLLHRKQEWRIGDINAAIVGPRDQWQQYTWGNAERQCLYSKASVTTTQPTLTPSIQEEIRVHDSKNRILTIERDAKFVAVVSGKYHTLMLSESAAVFASGDNTYGALGVSDLADTSRSAPAKVEIGLTDVGGCVKVIAASGFASFALVELPISDSLQRPTSKENRQNQWRLTSIERMARGRVPTQAKLENALNAAAVNNLYSWGRGEHGVLGHGDTESSSVPRVLKIFNSVRVTGVSAGLHHVLVLTELDGVYAFGDGSNGKLGMGDTKSRLSPTRITTLDGLNVVHVSAGDEHSIVMASETFFNRQIYSWGLGENGRLGHNDELTRLKPTRVNFFRGRKVITVVAGGAHNLATSEMPQGVCVWSWGSGSYGQLGHRDTWDALIPRSVDEIRYENIRFIDAGQRHSLAISEARQLWLWGQGIHGDYDVPDPDPSSTSILYPIPIEVPNLSLISARAGRGRTFVWGDRAIEREKPRPFGGSAAESICRSLPEYESLTSDSFRIVYRCVPCQLDTVCVGCAHHCHIQHYLELRYTMEDTLSRHCDCLSSSKKCVFADEEQ</sequence>
<dbReference type="PROSITE" id="PS50012">
    <property type="entry name" value="RCC1_3"/>
    <property type="match status" value="4"/>
</dbReference>
<dbReference type="Pfam" id="PF00415">
    <property type="entry name" value="RCC1"/>
    <property type="match status" value="4"/>
</dbReference>
<organism evidence="2 4">
    <name type="scientific">Phytophthora cactorum</name>
    <dbReference type="NCBI Taxonomy" id="29920"/>
    <lineage>
        <taxon>Eukaryota</taxon>
        <taxon>Sar</taxon>
        <taxon>Stramenopiles</taxon>
        <taxon>Oomycota</taxon>
        <taxon>Peronosporomycetes</taxon>
        <taxon>Peronosporales</taxon>
        <taxon>Peronosporaceae</taxon>
        <taxon>Phytophthora</taxon>
    </lineage>
</organism>
<comment type="caution">
    <text evidence="2">The sequence shown here is derived from an EMBL/GenBank/DDBJ whole genome shotgun (WGS) entry which is preliminary data.</text>
</comment>
<dbReference type="SUPFAM" id="SSF50985">
    <property type="entry name" value="RCC1/BLIP-II"/>
    <property type="match status" value="1"/>
</dbReference>
<evidence type="ECO:0000256" key="1">
    <source>
        <dbReference type="PROSITE-ProRule" id="PRU00235"/>
    </source>
</evidence>
<dbReference type="InterPro" id="IPR009091">
    <property type="entry name" value="RCC1/BLIP-II"/>
</dbReference>
<dbReference type="InterPro" id="IPR000408">
    <property type="entry name" value="Reg_chr_condens"/>
</dbReference>
<dbReference type="PANTHER" id="PTHR45982">
    <property type="entry name" value="REGULATOR OF CHROMOSOME CONDENSATION"/>
    <property type="match status" value="1"/>
</dbReference>
<dbReference type="PANTHER" id="PTHR45982:SF1">
    <property type="entry name" value="REGULATOR OF CHROMOSOME CONDENSATION"/>
    <property type="match status" value="1"/>
</dbReference>
<proteinExistence type="predicted"/>
<feature type="repeat" description="RCC1" evidence="1">
    <location>
        <begin position="270"/>
        <end position="321"/>
    </location>
</feature>
<dbReference type="AlphaFoldDB" id="A0A8T1CP40"/>
<dbReference type="Gene3D" id="2.130.10.30">
    <property type="entry name" value="Regulator of chromosome condensation 1/beta-lactamase-inhibitor protein II"/>
    <property type="match status" value="2"/>
</dbReference>
<feature type="repeat" description="RCC1" evidence="1">
    <location>
        <begin position="378"/>
        <end position="429"/>
    </location>
</feature>
<dbReference type="Pfam" id="PF13540">
    <property type="entry name" value="RCC1_2"/>
    <property type="match status" value="1"/>
</dbReference>